<protein>
    <submittedName>
        <fullName evidence="2">Uncharacterized protein</fullName>
    </submittedName>
</protein>
<evidence type="ECO:0000313" key="3">
    <source>
        <dbReference type="Proteomes" id="UP000315700"/>
    </source>
</evidence>
<dbReference type="AlphaFoldDB" id="A0A517S9K3"/>
<dbReference type="InParanoid" id="A0A517S9K3"/>
<feature type="region of interest" description="Disordered" evidence="1">
    <location>
        <begin position="1"/>
        <end position="34"/>
    </location>
</feature>
<name>A0A517S9K3_9PLAN</name>
<accession>A0A517S9K3</accession>
<organism evidence="2 3">
    <name type="scientific">Caulifigura coniformis</name>
    <dbReference type="NCBI Taxonomy" id="2527983"/>
    <lineage>
        <taxon>Bacteria</taxon>
        <taxon>Pseudomonadati</taxon>
        <taxon>Planctomycetota</taxon>
        <taxon>Planctomycetia</taxon>
        <taxon>Planctomycetales</taxon>
        <taxon>Planctomycetaceae</taxon>
        <taxon>Caulifigura</taxon>
    </lineage>
</organism>
<evidence type="ECO:0000256" key="1">
    <source>
        <dbReference type="SAM" id="MobiDB-lite"/>
    </source>
</evidence>
<dbReference type="EMBL" id="CP036271">
    <property type="protein sequence ID" value="QDT52776.1"/>
    <property type="molecule type" value="Genomic_DNA"/>
</dbReference>
<dbReference type="KEGG" id="ccos:Pan44_07880"/>
<sequence length="34" mass="3278">MTNGSHPHGKKIAAKSTGNGGKSGRKGAAKSAGK</sequence>
<feature type="compositionally biased region" description="Basic residues" evidence="1">
    <location>
        <begin position="23"/>
        <end position="34"/>
    </location>
</feature>
<reference evidence="2 3" key="1">
    <citation type="submission" date="2019-02" db="EMBL/GenBank/DDBJ databases">
        <title>Deep-cultivation of Planctomycetes and their phenomic and genomic characterization uncovers novel biology.</title>
        <authorList>
            <person name="Wiegand S."/>
            <person name="Jogler M."/>
            <person name="Boedeker C."/>
            <person name="Pinto D."/>
            <person name="Vollmers J."/>
            <person name="Rivas-Marin E."/>
            <person name="Kohn T."/>
            <person name="Peeters S.H."/>
            <person name="Heuer A."/>
            <person name="Rast P."/>
            <person name="Oberbeckmann S."/>
            <person name="Bunk B."/>
            <person name="Jeske O."/>
            <person name="Meyerdierks A."/>
            <person name="Storesund J.E."/>
            <person name="Kallscheuer N."/>
            <person name="Luecker S."/>
            <person name="Lage O.M."/>
            <person name="Pohl T."/>
            <person name="Merkel B.J."/>
            <person name="Hornburger P."/>
            <person name="Mueller R.-W."/>
            <person name="Bruemmer F."/>
            <person name="Labrenz M."/>
            <person name="Spormann A.M."/>
            <person name="Op den Camp H."/>
            <person name="Overmann J."/>
            <person name="Amann R."/>
            <person name="Jetten M.S.M."/>
            <person name="Mascher T."/>
            <person name="Medema M.H."/>
            <person name="Devos D.P."/>
            <person name="Kaster A.-K."/>
            <person name="Ovreas L."/>
            <person name="Rohde M."/>
            <person name="Galperin M.Y."/>
            <person name="Jogler C."/>
        </authorList>
    </citation>
    <scope>NUCLEOTIDE SEQUENCE [LARGE SCALE GENOMIC DNA]</scope>
    <source>
        <strain evidence="2 3">Pan44</strain>
    </source>
</reference>
<dbReference type="Proteomes" id="UP000315700">
    <property type="component" value="Chromosome"/>
</dbReference>
<proteinExistence type="predicted"/>
<keyword evidence="3" id="KW-1185">Reference proteome</keyword>
<gene>
    <name evidence="2" type="ORF">Pan44_07880</name>
</gene>
<evidence type="ECO:0000313" key="2">
    <source>
        <dbReference type="EMBL" id="QDT52776.1"/>
    </source>
</evidence>